<evidence type="ECO:0000256" key="4">
    <source>
        <dbReference type="ARBA" id="ARBA00023186"/>
    </source>
</evidence>
<keyword evidence="10" id="KW-1185">Reference proteome</keyword>
<dbReference type="SUPFAM" id="SSF50447">
    <property type="entry name" value="Translation proteins"/>
    <property type="match status" value="1"/>
</dbReference>
<dbReference type="EMBL" id="FNHG01000001">
    <property type="protein sequence ID" value="SDL59388.1"/>
    <property type="molecule type" value="Genomic_DNA"/>
</dbReference>
<dbReference type="NCBIfam" id="TIGR02273">
    <property type="entry name" value="16S_RimM"/>
    <property type="match status" value="1"/>
</dbReference>
<comment type="subcellular location">
    <subcellularLocation>
        <location evidence="5">Cytoplasm</location>
    </subcellularLocation>
</comment>
<dbReference type="InterPro" id="IPR002676">
    <property type="entry name" value="RimM_N"/>
</dbReference>
<accession>A0A1G9LBQ2</accession>
<dbReference type="GO" id="GO:0006364">
    <property type="term" value="P:rRNA processing"/>
    <property type="evidence" value="ECO:0007669"/>
    <property type="project" value="UniProtKB-UniRule"/>
</dbReference>
<dbReference type="PANTHER" id="PTHR33692:SF1">
    <property type="entry name" value="RIBOSOME MATURATION FACTOR RIMM"/>
    <property type="match status" value="1"/>
</dbReference>
<proteinExistence type="inferred from homology"/>
<dbReference type="InterPro" id="IPR011033">
    <property type="entry name" value="PRC_barrel-like_sf"/>
</dbReference>
<dbReference type="GO" id="GO:0005737">
    <property type="term" value="C:cytoplasm"/>
    <property type="evidence" value="ECO:0007669"/>
    <property type="project" value="UniProtKB-SubCell"/>
</dbReference>
<dbReference type="RefSeq" id="WP_091764929.1">
    <property type="nucleotide sequence ID" value="NZ_FNHG01000001.1"/>
</dbReference>
<feature type="region of interest" description="Disordered" evidence="6">
    <location>
        <begin position="164"/>
        <end position="183"/>
    </location>
</feature>
<keyword evidence="1 5" id="KW-0963">Cytoplasm</keyword>
<protein>
    <recommendedName>
        <fullName evidence="5">Ribosome maturation factor RimM</fullName>
    </recommendedName>
</protein>
<feature type="domain" description="Ribosome maturation factor RimM PRC barrel" evidence="8">
    <location>
        <begin position="103"/>
        <end position="171"/>
    </location>
</feature>
<keyword evidence="3 5" id="KW-0698">rRNA processing</keyword>
<dbReference type="Pfam" id="PF01782">
    <property type="entry name" value="RimM"/>
    <property type="match status" value="1"/>
</dbReference>
<dbReference type="OrthoDB" id="9788191at2"/>
<dbReference type="Gene3D" id="2.30.30.240">
    <property type="entry name" value="PRC-barrel domain"/>
    <property type="match status" value="1"/>
</dbReference>
<dbReference type="SUPFAM" id="SSF50346">
    <property type="entry name" value="PRC-barrel domain"/>
    <property type="match status" value="1"/>
</dbReference>
<dbReference type="Gene3D" id="2.40.30.60">
    <property type="entry name" value="RimM"/>
    <property type="match status" value="1"/>
</dbReference>
<evidence type="ECO:0000256" key="5">
    <source>
        <dbReference type="HAMAP-Rule" id="MF_00014"/>
    </source>
</evidence>
<dbReference type="Pfam" id="PF24986">
    <property type="entry name" value="PRC_RimM"/>
    <property type="match status" value="1"/>
</dbReference>
<dbReference type="Proteomes" id="UP000199759">
    <property type="component" value="Unassembled WGS sequence"/>
</dbReference>
<evidence type="ECO:0000259" key="8">
    <source>
        <dbReference type="Pfam" id="PF24986"/>
    </source>
</evidence>
<comment type="similarity">
    <text evidence="5">Belongs to the RimM family.</text>
</comment>
<evidence type="ECO:0000256" key="2">
    <source>
        <dbReference type="ARBA" id="ARBA00022517"/>
    </source>
</evidence>
<evidence type="ECO:0000256" key="6">
    <source>
        <dbReference type="SAM" id="MobiDB-lite"/>
    </source>
</evidence>
<dbReference type="InterPro" id="IPR056792">
    <property type="entry name" value="PRC_RimM"/>
</dbReference>
<evidence type="ECO:0000313" key="10">
    <source>
        <dbReference type="Proteomes" id="UP000199759"/>
    </source>
</evidence>
<dbReference type="GO" id="GO:0043022">
    <property type="term" value="F:ribosome binding"/>
    <property type="evidence" value="ECO:0007669"/>
    <property type="project" value="InterPro"/>
</dbReference>
<dbReference type="InterPro" id="IPR036976">
    <property type="entry name" value="RimM_N_sf"/>
</dbReference>
<sequence length="183" mass="19643">MTAKPAADLVFVAAIAAAHGVRGECKVKSFTGDPEAAFSYGPFLDAAGKEILRAKRWRPVKDGWVVAFEQELSREDAAALRGTQLFVPRSALPELAEEEYYHSDLIGLAVQGLDGAAMGKLKAVHDFGSGDLLEITGTPGRTGDWYLPFTLAYVPHISLKDRQVTIDPPEDVGSKAEEEGGEA</sequence>
<dbReference type="AlphaFoldDB" id="A0A1G9LBQ2"/>
<evidence type="ECO:0000256" key="1">
    <source>
        <dbReference type="ARBA" id="ARBA00022490"/>
    </source>
</evidence>
<dbReference type="STRING" id="144026.SAMN04488568_1011"/>
<reference evidence="9 10" key="1">
    <citation type="submission" date="2016-10" db="EMBL/GenBank/DDBJ databases">
        <authorList>
            <person name="de Groot N.N."/>
        </authorList>
    </citation>
    <scope>NUCLEOTIDE SEQUENCE [LARGE SCALE GENOMIC DNA]</scope>
    <source>
        <strain evidence="9 10">DSM 16077</strain>
    </source>
</reference>
<dbReference type="GO" id="GO:0042274">
    <property type="term" value="P:ribosomal small subunit biogenesis"/>
    <property type="evidence" value="ECO:0007669"/>
    <property type="project" value="UniProtKB-UniRule"/>
</dbReference>
<evidence type="ECO:0000313" key="9">
    <source>
        <dbReference type="EMBL" id="SDL59388.1"/>
    </source>
</evidence>
<dbReference type="InterPro" id="IPR011961">
    <property type="entry name" value="RimM"/>
</dbReference>
<feature type="compositionally biased region" description="Basic and acidic residues" evidence="6">
    <location>
        <begin position="172"/>
        <end position="183"/>
    </location>
</feature>
<keyword evidence="2 5" id="KW-0690">Ribosome biogenesis</keyword>
<feature type="domain" description="RimM N-terminal" evidence="7">
    <location>
        <begin position="12"/>
        <end position="90"/>
    </location>
</feature>
<gene>
    <name evidence="5" type="primary">rimM</name>
    <name evidence="9" type="ORF">SAMN04488568_1011</name>
</gene>
<keyword evidence="4 5" id="KW-0143">Chaperone</keyword>
<comment type="subunit">
    <text evidence="5">Binds ribosomal protein uS19.</text>
</comment>
<dbReference type="PANTHER" id="PTHR33692">
    <property type="entry name" value="RIBOSOME MATURATION FACTOR RIMM"/>
    <property type="match status" value="1"/>
</dbReference>
<evidence type="ECO:0000259" key="7">
    <source>
        <dbReference type="Pfam" id="PF01782"/>
    </source>
</evidence>
<dbReference type="HAMAP" id="MF_00014">
    <property type="entry name" value="Ribosome_mat_RimM"/>
    <property type="match status" value="1"/>
</dbReference>
<name>A0A1G9LBQ2_9PROT</name>
<evidence type="ECO:0000256" key="3">
    <source>
        <dbReference type="ARBA" id="ARBA00022552"/>
    </source>
</evidence>
<comment type="function">
    <text evidence="5">An accessory protein needed during the final step in the assembly of 30S ribosomal subunit, possibly for assembly of the head region. Essential for efficient processing of 16S rRNA. May be needed both before and after RbfA during the maturation of 16S rRNA. It has affinity for free ribosomal 30S subunits but not for 70S ribosomes.</text>
</comment>
<dbReference type="InterPro" id="IPR009000">
    <property type="entry name" value="Transl_B-barrel_sf"/>
</dbReference>
<organism evidence="9 10">
    <name type="scientific">Maricaulis salignorans</name>
    <dbReference type="NCBI Taxonomy" id="144026"/>
    <lineage>
        <taxon>Bacteria</taxon>
        <taxon>Pseudomonadati</taxon>
        <taxon>Pseudomonadota</taxon>
        <taxon>Alphaproteobacteria</taxon>
        <taxon>Maricaulales</taxon>
        <taxon>Maricaulaceae</taxon>
        <taxon>Maricaulis</taxon>
    </lineage>
</organism>
<comment type="domain">
    <text evidence="5">The PRC barrel domain binds ribosomal protein uS19.</text>
</comment>
<dbReference type="GO" id="GO:0005840">
    <property type="term" value="C:ribosome"/>
    <property type="evidence" value="ECO:0007669"/>
    <property type="project" value="InterPro"/>
</dbReference>